<dbReference type="PANTHER" id="PTHR32322:SF2">
    <property type="entry name" value="EAMA DOMAIN-CONTAINING PROTEIN"/>
    <property type="match status" value="1"/>
</dbReference>
<gene>
    <name evidence="8" type="ORF">C5O19_15070</name>
</gene>
<feature type="transmembrane region" description="Helical" evidence="6">
    <location>
        <begin position="183"/>
        <end position="203"/>
    </location>
</feature>
<feature type="transmembrane region" description="Helical" evidence="6">
    <location>
        <begin position="250"/>
        <end position="267"/>
    </location>
</feature>
<dbReference type="InterPro" id="IPR050638">
    <property type="entry name" value="AA-Vitamin_Transporters"/>
</dbReference>
<evidence type="ECO:0000259" key="7">
    <source>
        <dbReference type="Pfam" id="PF00892"/>
    </source>
</evidence>
<dbReference type="AlphaFoldDB" id="A0A2S7ITG0"/>
<evidence type="ECO:0000256" key="4">
    <source>
        <dbReference type="ARBA" id="ARBA00022989"/>
    </source>
</evidence>
<organism evidence="8 9">
    <name type="scientific">Siphonobacter curvatus</name>
    <dbReference type="NCBI Taxonomy" id="2094562"/>
    <lineage>
        <taxon>Bacteria</taxon>
        <taxon>Pseudomonadati</taxon>
        <taxon>Bacteroidota</taxon>
        <taxon>Cytophagia</taxon>
        <taxon>Cytophagales</taxon>
        <taxon>Cytophagaceae</taxon>
        <taxon>Siphonobacter</taxon>
    </lineage>
</organism>
<evidence type="ECO:0000256" key="3">
    <source>
        <dbReference type="ARBA" id="ARBA00022692"/>
    </source>
</evidence>
<feature type="domain" description="EamA" evidence="7">
    <location>
        <begin position="6"/>
        <end position="140"/>
    </location>
</feature>
<reference evidence="9" key="1">
    <citation type="submission" date="2018-02" db="EMBL/GenBank/DDBJ databases">
        <title>Genome sequencing of Solimonas sp. HR-BB.</title>
        <authorList>
            <person name="Lee Y."/>
            <person name="Jeon C.O."/>
        </authorList>
    </citation>
    <scope>NUCLEOTIDE SEQUENCE [LARGE SCALE GENOMIC DNA]</scope>
    <source>
        <strain evidence="9">HR-U</strain>
    </source>
</reference>
<dbReference type="EMBL" id="PTRA01000001">
    <property type="protein sequence ID" value="PQA60880.1"/>
    <property type="molecule type" value="Genomic_DNA"/>
</dbReference>
<dbReference type="GO" id="GO:0016020">
    <property type="term" value="C:membrane"/>
    <property type="evidence" value="ECO:0007669"/>
    <property type="project" value="UniProtKB-SubCell"/>
</dbReference>
<feature type="transmembrane region" description="Helical" evidence="6">
    <location>
        <begin position="121"/>
        <end position="140"/>
    </location>
</feature>
<feature type="transmembrane region" description="Helical" evidence="6">
    <location>
        <begin position="273"/>
        <end position="290"/>
    </location>
</feature>
<dbReference type="InterPro" id="IPR037185">
    <property type="entry name" value="EmrE-like"/>
</dbReference>
<comment type="caution">
    <text evidence="8">The sequence shown here is derived from an EMBL/GenBank/DDBJ whole genome shotgun (WGS) entry which is preliminary data.</text>
</comment>
<name>A0A2S7ITG0_9BACT</name>
<feature type="transmembrane region" description="Helical" evidence="6">
    <location>
        <begin position="95"/>
        <end position="114"/>
    </location>
</feature>
<protein>
    <submittedName>
        <fullName evidence="8">EamA family transporter</fullName>
    </submittedName>
</protein>
<evidence type="ECO:0000256" key="6">
    <source>
        <dbReference type="SAM" id="Phobius"/>
    </source>
</evidence>
<feature type="domain" description="EamA" evidence="7">
    <location>
        <begin position="154"/>
        <end position="290"/>
    </location>
</feature>
<dbReference type="InterPro" id="IPR000620">
    <property type="entry name" value="EamA_dom"/>
</dbReference>
<dbReference type="PANTHER" id="PTHR32322">
    <property type="entry name" value="INNER MEMBRANE TRANSPORTER"/>
    <property type="match status" value="1"/>
</dbReference>
<evidence type="ECO:0000256" key="5">
    <source>
        <dbReference type="ARBA" id="ARBA00023136"/>
    </source>
</evidence>
<keyword evidence="3 6" id="KW-0812">Transmembrane</keyword>
<keyword evidence="5 6" id="KW-0472">Membrane</keyword>
<sequence>MRNTQKAYVALATICFLWGTTYLAARIGVAGFPALLFMALRNTAAGLLLLTFVVIRYRAVPGGWSDIKLQIIPGLCMITFGTGIVGWAVRFIPSGLAALICSLIPLFTILIQLVIRPQDKLNGRIVLGMLMGFLGVLLVFRDHMNFMADRKSLMGIGVTLFSCLSFASGGLYTQTHRAQSHAFFNAAIQMLVGGTGLLVLSALAEDWQHLPSLSLTSGLALLYLIIFGSIVAFVSYLYAMSQLPAGLVSVYAYINPLVAIVLGYLILHEHVTWITGLAFAITMVGVYLVNQGYRRQQEKKRALLVEAAEA</sequence>
<evidence type="ECO:0000313" key="9">
    <source>
        <dbReference type="Proteomes" id="UP000239590"/>
    </source>
</evidence>
<dbReference type="Proteomes" id="UP000239590">
    <property type="component" value="Unassembled WGS sequence"/>
</dbReference>
<keyword evidence="4 6" id="KW-1133">Transmembrane helix</keyword>
<comment type="subcellular location">
    <subcellularLocation>
        <location evidence="1">Membrane</location>
        <topology evidence="1">Multi-pass membrane protein</topology>
    </subcellularLocation>
</comment>
<feature type="transmembrane region" description="Helical" evidence="6">
    <location>
        <begin position="152"/>
        <end position="171"/>
    </location>
</feature>
<evidence type="ECO:0000313" key="8">
    <source>
        <dbReference type="EMBL" id="PQA60880.1"/>
    </source>
</evidence>
<dbReference type="Gene3D" id="1.10.3730.20">
    <property type="match status" value="1"/>
</dbReference>
<evidence type="ECO:0000256" key="1">
    <source>
        <dbReference type="ARBA" id="ARBA00004141"/>
    </source>
</evidence>
<keyword evidence="9" id="KW-1185">Reference proteome</keyword>
<feature type="transmembrane region" description="Helical" evidence="6">
    <location>
        <begin position="31"/>
        <end position="55"/>
    </location>
</feature>
<feature type="transmembrane region" description="Helical" evidence="6">
    <location>
        <begin position="215"/>
        <end position="238"/>
    </location>
</feature>
<accession>A0A2S7ITG0</accession>
<evidence type="ECO:0000256" key="2">
    <source>
        <dbReference type="ARBA" id="ARBA00007362"/>
    </source>
</evidence>
<comment type="similarity">
    <text evidence="2">Belongs to the EamA transporter family.</text>
</comment>
<dbReference type="Pfam" id="PF00892">
    <property type="entry name" value="EamA"/>
    <property type="match status" value="2"/>
</dbReference>
<feature type="transmembrane region" description="Helical" evidence="6">
    <location>
        <begin position="67"/>
        <end position="89"/>
    </location>
</feature>
<feature type="transmembrane region" description="Helical" evidence="6">
    <location>
        <begin position="7"/>
        <end position="25"/>
    </location>
</feature>
<dbReference type="OrthoDB" id="9812547at2"/>
<dbReference type="SUPFAM" id="SSF103481">
    <property type="entry name" value="Multidrug resistance efflux transporter EmrE"/>
    <property type="match status" value="2"/>
</dbReference>
<proteinExistence type="inferred from homology"/>